<feature type="transmembrane region" description="Helical" evidence="11">
    <location>
        <begin position="141"/>
        <end position="164"/>
    </location>
</feature>
<feature type="transmembrane region" description="Helical" evidence="11">
    <location>
        <begin position="115"/>
        <end position="134"/>
    </location>
</feature>
<dbReference type="CDD" id="cd06579">
    <property type="entry name" value="TM_PBP1_transp_AraH_like"/>
    <property type="match status" value="1"/>
</dbReference>
<evidence type="ECO:0000256" key="8">
    <source>
        <dbReference type="ARBA" id="ARBA00023136"/>
    </source>
</evidence>
<dbReference type="PANTHER" id="PTHR32196:SF32">
    <property type="entry name" value="XYLOSE TRANSPORT SYSTEM PERMEASE PROTEIN XYLH"/>
    <property type="match status" value="1"/>
</dbReference>
<accession>A0A1L3M008</accession>
<evidence type="ECO:0000256" key="1">
    <source>
        <dbReference type="ARBA" id="ARBA00004651"/>
    </source>
</evidence>
<protein>
    <recommendedName>
        <fullName evidence="10">Xylose transport system permease protein XylH</fullName>
    </recommendedName>
</protein>
<evidence type="ECO:0000256" key="7">
    <source>
        <dbReference type="ARBA" id="ARBA00022989"/>
    </source>
</evidence>
<keyword evidence="3" id="KW-1003">Cell membrane</keyword>
<dbReference type="InterPro" id="IPR001851">
    <property type="entry name" value="ABC_transp_permease"/>
</dbReference>
<keyword evidence="2" id="KW-0813">Transport</keyword>
<feature type="transmembrane region" description="Helical" evidence="11">
    <location>
        <begin position="264"/>
        <end position="284"/>
    </location>
</feature>
<evidence type="ECO:0000256" key="6">
    <source>
        <dbReference type="ARBA" id="ARBA00022692"/>
    </source>
</evidence>
<keyword evidence="13" id="KW-1185">Reference proteome</keyword>
<dbReference type="GO" id="GO:0022857">
    <property type="term" value="F:transmembrane transporter activity"/>
    <property type="evidence" value="ECO:0007669"/>
    <property type="project" value="InterPro"/>
</dbReference>
<keyword evidence="6 11" id="KW-0812">Transmembrane</keyword>
<sequence>MNTTNSLPVSSVPSGGENIRATIGQLSRRPEAGSLLGLIAVFVFFAMIGGSVFLSSAGYASWLNIAAEIGLVALPVGLLMIAGEMDLSIGAIIPAASLTVAIISGHYGLPESVGISAGLGVGLLVGFFNGFIVNRTGVPSLIVTIGSMFGVMGLTLGFTVLIAGSTGVSLVPSPTAKAVLGEFIGGMFQVTIFWWVLFVAGFFYLLHISPVGNWIFALGGDKVSARNAGIPTERLTVGLYMLSGFSAAFVGVSQVFVYQSAQVLAGQSFIFNSIMCVVIGGVLLTGGAGSVVGIVFGTLTFAIVNQGVYFTGIDPNLGSVIIGALLLLAVMMNDRFRLMAMSYAAKKKR</sequence>
<evidence type="ECO:0000256" key="2">
    <source>
        <dbReference type="ARBA" id="ARBA00022448"/>
    </source>
</evidence>
<dbReference type="PANTHER" id="PTHR32196">
    <property type="entry name" value="ABC TRANSPORTER PERMEASE PROTEIN YPHD-RELATED-RELATED"/>
    <property type="match status" value="1"/>
</dbReference>
<name>A0A1L3M008_9HYPH</name>
<keyword evidence="8 11" id="KW-0472">Membrane</keyword>
<feature type="transmembrane region" description="Helical" evidence="11">
    <location>
        <begin position="60"/>
        <end position="82"/>
    </location>
</feature>
<keyword evidence="5" id="KW-0762">Sugar transport</keyword>
<comment type="function">
    <text evidence="9">Part of the binding-protein-dependent transport system for D-xylose. Probably responsible for the translocation of the substrate across the membrane.</text>
</comment>
<reference evidence="12 13" key="1">
    <citation type="submission" date="2015-10" db="EMBL/GenBank/DDBJ databases">
        <title>Genomic differences between typical nodule nitrogen-fixing rhizobial strains and those coming from bean seeds.</title>
        <authorList>
            <person name="Peralta H."/>
            <person name="Aguilar-Vera A."/>
            <person name="Diaz R."/>
            <person name="Mora Y."/>
            <person name="Martinez-Batallar G."/>
            <person name="Salazar E."/>
            <person name="Vargas-Lagunas C."/>
            <person name="Encarnacion S."/>
            <person name="Girard L."/>
            <person name="Mora J."/>
        </authorList>
    </citation>
    <scope>NUCLEOTIDE SEQUENCE [LARGE SCALE GENOMIC DNA]</scope>
    <source>
        <strain evidence="12 13">CFNEI 73</strain>
        <plasmid evidence="12 13">C</plasmid>
    </source>
</reference>
<evidence type="ECO:0000313" key="13">
    <source>
        <dbReference type="Proteomes" id="UP000182306"/>
    </source>
</evidence>
<feature type="transmembrane region" description="Helical" evidence="11">
    <location>
        <begin position="291"/>
        <end position="310"/>
    </location>
</feature>
<keyword evidence="7 11" id="KW-1133">Transmembrane helix</keyword>
<feature type="transmembrane region" description="Helical" evidence="11">
    <location>
        <begin position="237"/>
        <end position="258"/>
    </location>
</feature>
<feature type="transmembrane region" description="Helical" evidence="11">
    <location>
        <begin position="316"/>
        <end position="333"/>
    </location>
</feature>
<organism evidence="12 13">
    <name type="scientific">Sinorhizobium americanum</name>
    <dbReference type="NCBI Taxonomy" id="194963"/>
    <lineage>
        <taxon>Bacteria</taxon>
        <taxon>Pseudomonadati</taxon>
        <taxon>Pseudomonadota</taxon>
        <taxon>Alphaproteobacteria</taxon>
        <taxon>Hyphomicrobiales</taxon>
        <taxon>Rhizobiaceae</taxon>
        <taxon>Sinorhizobium/Ensifer group</taxon>
        <taxon>Sinorhizobium</taxon>
    </lineage>
</organism>
<dbReference type="KEGG" id="same:SAMCFNEI73_pC1971"/>
<evidence type="ECO:0000256" key="5">
    <source>
        <dbReference type="ARBA" id="ARBA00022597"/>
    </source>
</evidence>
<comment type="subcellular location">
    <subcellularLocation>
        <location evidence="1">Cell membrane</location>
        <topology evidence="1">Multi-pass membrane protein</topology>
    </subcellularLocation>
</comment>
<proteinExistence type="predicted"/>
<dbReference type="EMBL" id="CP013110">
    <property type="protein sequence ID" value="APG95670.1"/>
    <property type="molecule type" value="Genomic_DNA"/>
</dbReference>
<evidence type="ECO:0000256" key="10">
    <source>
        <dbReference type="ARBA" id="ARBA00035686"/>
    </source>
</evidence>
<geneLocation type="plasmid" evidence="12 13">
    <name>C</name>
</geneLocation>
<evidence type="ECO:0000256" key="4">
    <source>
        <dbReference type="ARBA" id="ARBA00022519"/>
    </source>
</evidence>
<dbReference type="OrthoDB" id="7284468at2"/>
<feature type="transmembrane region" description="Helical" evidence="11">
    <location>
        <begin position="192"/>
        <end position="216"/>
    </location>
</feature>
<dbReference type="Proteomes" id="UP000182306">
    <property type="component" value="Plasmid C"/>
</dbReference>
<evidence type="ECO:0000256" key="3">
    <source>
        <dbReference type="ARBA" id="ARBA00022475"/>
    </source>
</evidence>
<evidence type="ECO:0000256" key="9">
    <source>
        <dbReference type="ARBA" id="ARBA00035611"/>
    </source>
</evidence>
<dbReference type="RefSeq" id="WP_082912245.1">
    <property type="nucleotide sequence ID" value="NZ_CP013110.1"/>
</dbReference>
<keyword evidence="4" id="KW-0997">Cell inner membrane</keyword>
<feature type="transmembrane region" description="Helical" evidence="11">
    <location>
        <begin position="35"/>
        <end position="54"/>
    </location>
</feature>
<feature type="transmembrane region" description="Helical" evidence="11">
    <location>
        <begin position="89"/>
        <end position="109"/>
    </location>
</feature>
<dbReference type="Pfam" id="PF02653">
    <property type="entry name" value="BPD_transp_2"/>
    <property type="match status" value="1"/>
</dbReference>
<evidence type="ECO:0000313" key="12">
    <source>
        <dbReference type="EMBL" id="APG95670.1"/>
    </source>
</evidence>
<gene>
    <name evidence="12" type="ORF">SAMCFNEI73_pC1971</name>
</gene>
<dbReference type="GO" id="GO:0005886">
    <property type="term" value="C:plasma membrane"/>
    <property type="evidence" value="ECO:0007669"/>
    <property type="project" value="UniProtKB-SubCell"/>
</dbReference>
<dbReference type="AlphaFoldDB" id="A0A1L3M008"/>
<evidence type="ECO:0000256" key="11">
    <source>
        <dbReference type="SAM" id="Phobius"/>
    </source>
</evidence>
<keyword evidence="12" id="KW-0614">Plasmid</keyword>